<dbReference type="EMBL" id="JBHTAJ010000013">
    <property type="protein sequence ID" value="MFC7179742.1"/>
    <property type="molecule type" value="Genomic_DNA"/>
</dbReference>
<accession>A0ABW2FUD3</accession>
<feature type="region of interest" description="Disordered" evidence="1">
    <location>
        <begin position="1"/>
        <end position="62"/>
    </location>
</feature>
<feature type="compositionally biased region" description="Basic and acidic residues" evidence="1">
    <location>
        <begin position="9"/>
        <end position="27"/>
    </location>
</feature>
<feature type="compositionally biased region" description="Basic and acidic residues" evidence="1">
    <location>
        <begin position="39"/>
        <end position="54"/>
    </location>
</feature>
<proteinExistence type="predicted"/>
<keyword evidence="3" id="KW-1185">Reference proteome</keyword>
<organism evidence="2 3">
    <name type="scientific">Kitasatospora paranensis</name>
    <dbReference type="NCBI Taxonomy" id="258053"/>
    <lineage>
        <taxon>Bacteria</taxon>
        <taxon>Bacillati</taxon>
        <taxon>Actinomycetota</taxon>
        <taxon>Actinomycetes</taxon>
        <taxon>Kitasatosporales</taxon>
        <taxon>Streptomycetaceae</taxon>
        <taxon>Kitasatospora</taxon>
    </lineage>
</organism>
<dbReference type="RefSeq" id="WP_345709082.1">
    <property type="nucleotide sequence ID" value="NZ_BAABKV010000001.1"/>
</dbReference>
<evidence type="ECO:0000313" key="2">
    <source>
        <dbReference type="EMBL" id="MFC7179742.1"/>
    </source>
</evidence>
<evidence type="ECO:0000256" key="1">
    <source>
        <dbReference type="SAM" id="MobiDB-lite"/>
    </source>
</evidence>
<dbReference type="Proteomes" id="UP001596435">
    <property type="component" value="Unassembled WGS sequence"/>
</dbReference>
<name>A0ABW2FUD3_9ACTN</name>
<comment type="caution">
    <text evidence="2">The sequence shown here is derived from an EMBL/GenBank/DDBJ whole genome shotgun (WGS) entry which is preliminary data.</text>
</comment>
<evidence type="ECO:0000313" key="3">
    <source>
        <dbReference type="Proteomes" id="UP001596435"/>
    </source>
</evidence>
<gene>
    <name evidence="2" type="ORF">ACFQMG_09215</name>
</gene>
<sequence length="62" mass="6522">MTTDATADATRDARPRQAELRSERAVFEGDCSASAIADRGPDAVGAERRDDTPGRRSAVSTG</sequence>
<protein>
    <submittedName>
        <fullName evidence="2">Uncharacterized protein</fullName>
    </submittedName>
</protein>
<reference evidence="3" key="1">
    <citation type="journal article" date="2019" name="Int. J. Syst. Evol. Microbiol.">
        <title>The Global Catalogue of Microorganisms (GCM) 10K type strain sequencing project: providing services to taxonomists for standard genome sequencing and annotation.</title>
        <authorList>
            <consortium name="The Broad Institute Genomics Platform"/>
            <consortium name="The Broad Institute Genome Sequencing Center for Infectious Disease"/>
            <person name="Wu L."/>
            <person name="Ma J."/>
        </authorList>
    </citation>
    <scope>NUCLEOTIDE SEQUENCE [LARGE SCALE GENOMIC DNA]</scope>
    <source>
        <strain evidence="3">CGMCC 1.12859</strain>
    </source>
</reference>